<evidence type="ECO:0000313" key="2">
    <source>
        <dbReference type="EMBL" id="SHE51728.1"/>
    </source>
</evidence>
<keyword evidence="1" id="KW-1133">Transmembrane helix</keyword>
<name>A0A1M4U4R2_9THEO</name>
<proteinExistence type="predicted"/>
<organism evidence="2 3">
    <name type="scientific">Caldanaerobius fijiensis DSM 17918</name>
    <dbReference type="NCBI Taxonomy" id="1121256"/>
    <lineage>
        <taxon>Bacteria</taxon>
        <taxon>Bacillati</taxon>
        <taxon>Bacillota</taxon>
        <taxon>Clostridia</taxon>
        <taxon>Thermoanaerobacterales</taxon>
        <taxon>Thermoanaerobacteraceae</taxon>
        <taxon>Caldanaerobius</taxon>
    </lineage>
</organism>
<evidence type="ECO:0000256" key="1">
    <source>
        <dbReference type="SAM" id="Phobius"/>
    </source>
</evidence>
<sequence length="183" mass="20791">MEQRGWVTVAVILIVTIALLYITALSAMSSQEYTMALYSKQEIAAMYSAEAGMEVMKVYIEDAVASLNNQIQCIKEQREAQGSLLTKDNVYGIINNYMSNWCDTMSTNTVKNIYNYPGKYYIKELKYFDSLKSDYKVFRHVLFLQVIGICGKSSTAYNGNIQFNVDDNTLLVSTKILMWGKVN</sequence>
<accession>A0A1M4U4R2</accession>
<dbReference type="EMBL" id="FQVH01000002">
    <property type="protein sequence ID" value="SHE51728.1"/>
    <property type="molecule type" value="Genomic_DNA"/>
</dbReference>
<reference evidence="2 3" key="1">
    <citation type="submission" date="2016-11" db="EMBL/GenBank/DDBJ databases">
        <authorList>
            <person name="Jaros S."/>
            <person name="Januszkiewicz K."/>
            <person name="Wedrychowicz H."/>
        </authorList>
    </citation>
    <scope>NUCLEOTIDE SEQUENCE [LARGE SCALE GENOMIC DNA]</scope>
    <source>
        <strain evidence="2 3">DSM 17918</strain>
    </source>
</reference>
<feature type="transmembrane region" description="Helical" evidence="1">
    <location>
        <begin position="6"/>
        <end position="28"/>
    </location>
</feature>
<dbReference type="Proteomes" id="UP000184088">
    <property type="component" value="Unassembled WGS sequence"/>
</dbReference>
<keyword evidence="1" id="KW-0812">Transmembrane</keyword>
<dbReference type="AlphaFoldDB" id="A0A1M4U4R2"/>
<dbReference type="STRING" id="1121256.SAMN02746089_00381"/>
<evidence type="ECO:0000313" key="3">
    <source>
        <dbReference type="Proteomes" id="UP000184088"/>
    </source>
</evidence>
<gene>
    <name evidence="2" type="ORF">SAMN02746089_00381</name>
</gene>
<keyword evidence="1" id="KW-0472">Membrane</keyword>
<protein>
    <recommendedName>
        <fullName evidence="4">PilX N-terminal</fullName>
    </recommendedName>
</protein>
<keyword evidence="3" id="KW-1185">Reference proteome</keyword>
<dbReference type="OrthoDB" id="9842148at2"/>
<evidence type="ECO:0008006" key="4">
    <source>
        <dbReference type="Google" id="ProtNLM"/>
    </source>
</evidence>
<dbReference type="RefSeq" id="WP_073341405.1">
    <property type="nucleotide sequence ID" value="NZ_FQVH01000002.1"/>
</dbReference>